<protein>
    <submittedName>
        <fullName evidence="2">Uncharacterized protein</fullName>
    </submittedName>
</protein>
<organism evidence="2 3">
    <name type="scientific">Candidatus Gottesmanbacteria bacterium GW2011_GWB1_49_7</name>
    <dbReference type="NCBI Taxonomy" id="1618448"/>
    <lineage>
        <taxon>Bacteria</taxon>
        <taxon>Candidatus Gottesmaniibacteriota</taxon>
    </lineage>
</organism>
<name>A0A0G1YV26_9BACT</name>
<evidence type="ECO:0000313" key="3">
    <source>
        <dbReference type="Proteomes" id="UP000034588"/>
    </source>
</evidence>
<evidence type="ECO:0000313" key="2">
    <source>
        <dbReference type="EMBL" id="KKW10199.1"/>
    </source>
</evidence>
<accession>A0A0G1YV26</accession>
<feature type="region of interest" description="Disordered" evidence="1">
    <location>
        <begin position="1"/>
        <end position="27"/>
    </location>
</feature>
<evidence type="ECO:0000256" key="1">
    <source>
        <dbReference type="SAM" id="MobiDB-lite"/>
    </source>
</evidence>
<proteinExistence type="predicted"/>
<comment type="caution">
    <text evidence="2">The sequence shown here is derived from an EMBL/GenBank/DDBJ whole genome shotgun (WGS) entry which is preliminary data.</text>
</comment>
<reference evidence="2 3" key="1">
    <citation type="journal article" date="2015" name="Nature">
        <title>rRNA introns, odd ribosomes, and small enigmatic genomes across a large radiation of phyla.</title>
        <authorList>
            <person name="Brown C.T."/>
            <person name="Hug L.A."/>
            <person name="Thomas B.C."/>
            <person name="Sharon I."/>
            <person name="Castelle C.J."/>
            <person name="Singh A."/>
            <person name="Wilkins M.J."/>
            <person name="Williams K.H."/>
            <person name="Banfield J.F."/>
        </authorList>
    </citation>
    <scope>NUCLEOTIDE SEQUENCE [LARGE SCALE GENOMIC DNA]</scope>
</reference>
<dbReference type="Proteomes" id="UP000034588">
    <property type="component" value="Unassembled WGS sequence"/>
</dbReference>
<sequence length="122" mass="13792">MWPFSKTARSSMSTVVRAPSEKDLEESGPKKYELIIYAEAASKSALAGLIGEAAGYLRFGSGNGRYSDSRGFIEYQAKPVKGEIRDTDGPYMIPYIRTEMQVWDDEERQRKEESERDNKKGV</sequence>
<gene>
    <name evidence="2" type="ORF">UY48_C0045G0010</name>
</gene>
<dbReference type="AlphaFoldDB" id="A0A0G1YV26"/>
<dbReference type="EMBL" id="LCQD01000045">
    <property type="protein sequence ID" value="KKW10199.1"/>
    <property type="molecule type" value="Genomic_DNA"/>
</dbReference>